<evidence type="ECO:0000313" key="3">
    <source>
        <dbReference type="EMBL" id="EZH72353.1"/>
    </source>
</evidence>
<keyword evidence="1" id="KW-0732">Signal</keyword>
<evidence type="ECO:0000256" key="1">
    <source>
        <dbReference type="SAM" id="SignalP"/>
    </source>
</evidence>
<dbReference type="PANTHER" id="PTHR43283">
    <property type="entry name" value="BETA-LACTAMASE-RELATED"/>
    <property type="match status" value="1"/>
</dbReference>
<dbReference type="OrthoDB" id="1185352at2"/>
<sequence length="432" mass="48400">MKKSLLTILIVFFSNLAFSQKHLTAEESDPNTMGWMQGFPPSKERLALAEDGSFFTFPELRYSVCHMRQFLPTTEVASAQENRYEFRLALDTYIDSLTFKPLNSNQKITWVQSLPENYTDGVIILHKGNIVYEKYFGALKPKGVHAAMSVSKTFTGTLGAMLVAEGVLDENKTAAAYIPELGSSAFGDATIRQILDMTTSLKYSEDYSDPNAEVWIFSAAGNPLPKAKEYNGPKNYIEYLQTVKKDDTQHGEVFAYKTINTDAMGWIVSRATGKSIPQLLSERIWKPLGTHIDGYYQVDASGIAFAGGGFSANMRDMAMFGEMIRNKGFFNNQQILPISLIEDIMKGGNQDAFQKSAYTSLKNWSYRNMWWITHNKNGAFAARGVHGQIIYIDPMAEMVIVRFASHPEAKNSKIDPTSLPAYQAVADYLMQK</sequence>
<dbReference type="PANTHER" id="PTHR43283:SF7">
    <property type="entry name" value="BETA-LACTAMASE-RELATED DOMAIN-CONTAINING PROTEIN"/>
    <property type="match status" value="1"/>
</dbReference>
<accession>A0A023BRB5</accession>
<dbReference type="GO" id="GO:0016787">
    <property type="term" value="F:hydrolase activity"/>
    <property type="evidence" value="ECO:0007669"/>
    <property type="project" value="UniProtKB-KW"/>
</dbReference>
<dbReference type="Gene3D" id="3.40.710.10">
    <property type="entry name" value="DD-peptidase/beta-lactamase superfamily"/>
    <property type="match status" value="1"/>
</dbReference>
<dbReference type="STRING" id="1317122.ATO12_23150"/>
<dbReference type="EMBL" id="AQRA01000008">
    <property type="protein sequence ID" value="EZH72353.1"/>
    <property type="molecule type" value="Genomic_DNA"/>
</dbReference>
<keyword evidence="3" id="KW-0378">Hydrolase</keyword>
<feature type="chain" id="PRO_5001511800" evidence="1">
    <location>
        <begin position="20"/>
        <end position="432"/>
    </location>
</feature>
<feature type="domain" description="Beta-lactamase-related" evidence="2">
    <location>
        <begin position="121"/>
        <end position="408"/>
    </location>
</feature>
<dbReference type="InterPro" id="IPR001466">
    <property type="entry name" value="Beta-lactam-related"/>
</dbReference>
<dbReference type="RefSeq" id="WP_034244835.1">
    <property type="nucleotide sequence ID" value="NZ_AQRA01000008.1"/>
</dbReference>
<dbReference type="SUPFAM" id="SSF56601">
    <property type="entry name" value="beta-lactamase/transpeptidase-like"/>
    <property type="match status" value="1"/>
</dbReference>
<dbReference type="Pfam" id="PF00144">
    <property type="entry name" value="Beta-lactamase"/>
    <property type="match status" value="1"/>
</dbReference>
<evidence type="ECO:0000259" key="2">
    <source>
        <dbReference type="Pfam" id="PF00144"/>
    </source>
</evidence>
<evidence type="ECO:0000313" key="4">
    <source>
        <dbReference type="Proteomes" id="UP000023541"/>
    </source>
</evidence>
<dbReference type="AlphaFoldDB" id="A0A023BRB5"/>
<feature type="signal peptide" evidence="1">
    <location>
        <begin position="1"/>
        <end position="19"/>
    </location>
</feature>
<proteinExistence type="predicted"/>
<dbReference type="InterPro" id="IPR050789">
    <property type="entry name" value="Diverse_Enzym_Activities"/>
</dbReference>
<gene>
    <name evidence="3" type="ORF">ATO12_23150</name>
</gene>
<dbReference type="eggNOG" id="COG1680">
    <property type="taxonomic scope" value="Bacteria"/>
</dbReference>
<organism evidence="3 4">
    <name type="scientific">Aquimarina atlantica</name>
    <dbReference type="NCBI Taxonomy" id="1317122"/>
    <lineage>
        <taxon>Bacteria</taxon>
        <taxon>Pseudomonadati</taxon>
        <taxon>Bacteroidota</taxon>
        <taxon>Flavobacteriia</taxon>
        <taxon>Flavobacteriales</taxon>
        <taxon>Flavobacteriaceae</taxon>
        <taxon>Aquimarina</taxon>
    </lineage>
</organism>
<comment type="caution">
    <text evidence="3">The sequence shown here is derived from an EMBL/GenBank/DDBJ whole genome shotgun (WGS) entry which is preliminary data.</text>
</comment>
<reference evidence="3 4" key="1">
    <citation type="submission" date="2014-04" db="EMBL/GenBank/DDBJ databases">
        <title>Aquimarina sp. 22II-S11-z7 Genome Sequencing.</title>
        <authorList>
            <person name="Lai Q."/>
        </authorList>
    </citation>
    <scope>NUCLEOTIDE SEQUENCE [LARGE SCALE GENOMIC DNA]</scope>
    <source>
        <strain evidence="3 4">22II-S11-z7</strain>
    </source>
</reference>
<dbReference type="InterPro" id="IPR012338">
    <property type="entry name" value="Beta-lactam/transpept-like"/>
</dbReference>
<name>A0A023BRB5_9FLAO</name>
<keyword evidence="4" id="KW-1185">Reference proteome</keyword>
<dbReference type="Proteomes" id="UP000023541">
    <property type="component" value="Unassembled WGS sequence"/>
</dbReference>
<protein>
    <submittedName>
        <fullName evidence="3">6-aminohexanoate hydrolase</fullName>
    </submittedName>
</protein>